<organism evidence="1">
    <name type="scientific">marine sediment metagenome</name>
    <dbReference type="NCBI Taxonomy" id="412755"/>
    <lineage>
        <taxon>unclassified sequences</taxon>
        <taxon>metagenomes</taxon>
        <taxon>ecological metagenomes</taxon>
    </lineage>
</organism>
<gene>
    <name evidence="1" type="ORF">S06H3_18108</name>
</gene>
<reference evidence="1" key="1">
    <citation type="journal article" date="2014" name="Front. Microbiol.">
        <title>High frequency of phylogenetically diverse reductive dehalogenase-homologous genes in deep subseafloor sedimentary metagenomes.</title>
        <authorList>
            <person name="Kawai M."/>
            <person name="Futagami T."/>
            <person name="Toyoda A."/>
            <person name="Takaki Y."/>
            <person name="Nishi S."/>
            <person name="Hori S."/>
            <person name="Arai W."/>
            <person name="Tsubouchi T."/>
            <person name="Morono Y."/>
            <person name="Uchiyama I."/>
            <person name="Ito T."/>
            <person name="Fujiyama A."/>
            <person name="Inagaki F."/>
            <person name="Takami H."/>
        </authorList>
    </citation>
    <scope>NUCLEOTIDE SEQUENCE</scope>
    <source>
        <strain evidence="1">Expedition CK06-06</strain>
    </source>
</reference>
<dbReference type="EMBL" id="BARV01009122">
    <property type="protein sequence ID" value="GAI12538.1"/>
    <property type="molecule type" value="Genomic_DNA"/>
</dbReference>
<proteinExistence type="predicted"/>
<protein>
    <submittedName>
        <fullName evidence="1">Uncharacterized protein</fullName>
    </submittedName>
</protein>
<sequence>MFIIADEDMPVVEAAVGVVLNAVADGAKRFDKEVDIGDGICPIVVSGYWVVDTVRIDIRIKK</sequence>
<evidence type="ECO:0000313" key="1">
    <source>
        <dbReference type="EMBL" id="GAI12538.1"/>
    </source>
</evidence>
<accession>X1L0Q5</accession>
<comment type="caution">
    <text evidence="1">The sequence shown here is derived from an EMBL/GenBank/DDBJ whole genome shotgun (WGS) entry which is preliminary data.</text>
</comment>
<dbReference type="AlphaFoldDB" id="X1L0Q5"/>
<name>X1L0Q5_9ZZZZ</name>